<reference evidence="1 2" key="1">
    <citation type="submission" date="2024-07" db="EMBL/GenBank/DDBJ databases">
        <title>Chromosome-level genome assembly of the water stick insect Ranatra chinensis (Heteroptera: Nepidae).</title>
        <authorList>
            <person name="Liu X."/>
        </authorList>
    </citation>
    <scope>NUCLEOTIDE SEQUENCE [LARGE SCALE GENOMIC DNA]</scope>
    <source>
        <strain evidence="1">Cailab_2021Rc</strain>
        <tissue evidence="1">Muscle</tissue>
    </source>
</reference>
<accession>A0ABD0YNV9</accession>
<dbReference type="EMBL" id="JBFDAA010000004">
    <property type="protein sequence ID" value="KAL1137642.1"/>
    <property type="molecule type" value="Genomic_DNA"/>
</dbReference>
<evidence type="ECO:0000313" key="1">
    <source>
        <dbReference type="EMBL" id="KAL1137642.1"/>
    </source>
</evidence>
<dbReference type="AlphaFoldDB" id="A0ABD0YNV9"/>
<proteinExistence type="predicted"/>
<dbReference type="PANTHER" id="PTHR21530:SF7">
    <property type="entry name" value="TRAB DOMAIN-CONTAINING PROTEIN"/>
    <property type="match status" value="1"/>
</dbReference>
<dbReference type="PANTHER" id="PTHR21530">
    <property type="entry name" value="PHEROMONE SHUTDOWN PROTEIN"/>
    <property type="match status" value="1"/>
</dbReference>
<dbReference type="CDD" id="cd14726">
    <property type="entry name" value="TraB_PrgY-like"/>
    <property type="match status" value="1"/>
</dbReference>
<organism evidence="1 2">
    <name type="scientific">Ranatra chinensis</name>
    <dbReference type="NCBI Taxonomy" id="642074"/>
    <lineage>
        <taxon>Eukaryota</taxon>
        <taxon>Metazoa</taxon>
        <taxon>Ecdysozoa</taxon>
        <taxon>Arthropoda</taxon>
        <taxon>Hexapoda</taxon>
        <taxon>Insecta</taxon>
        <taxon>Pterygota</taxon>
        <taxon>Neoptera</taxon>
        <taxon>Paraneoptera</taxon>
        <taxon>Hemiptera</taxon>
        <taxon>Heteroptera</taxon>
        <taxon>Panheteroptera</taxon>
        <taxon>Nepomorpha</taxon>
        <taxon>Nepidae</taxon>
        <taxon>Ranatrinae</taxon>
        <taxon>Ranatra</taxon>
    </lineage>
</organism>
<gene>
    <name evidence="1" type="ORF">AAG570_009338</name>
</gene>
<name>A0ABD0YNV9_9HEMI</name>
<comment type="caution">
    <text evidence="1">The sequence shown here is derived from an EMBL/GenBank/DDBJ whole genome shotgun (WGS) entry which is preliminary data.</text>
</comment>
<dbReference type="Proteomes" id="UP001558652">
    <property type="component" value="Unassembled WGS sequence"/>
</dbReference>
<evidence type="ECO:0000313" key="2">
    <source>
        <dbReference type="Proteomes" id="UP001558652"/>
    </source>
</evidence>
<dbReference type="Pfam" id="PF01963">
    <property type="entry name" value="TraB_PrgY_gumN"/>
    <property type="match status" value="1"/>
</dbReference>
<dbReference type="InterPro" id="IPR002816">
    <property type="entry name" value="TraB/PrgY/GumN_fam"/>
</dbReference>
<dbReference type="InterPro" id="IPR046345">
    <property type="entry name" value="TraB_PrgY-like"/>
</dbReference>
<protein>
    <recommendedName>
        <fullName evidence="3">TraB domain-containing protein</fullName>
    </recommendedName>
</protein>
<evidence type="ECO:0008006" key="3">
    <source>
        <dbReference type="Google" id="ProtNLM"/>
    </source>
</evidence>
<keyword evidence="2" id="KW-1185">Reference proteome</keyword>
<sequence length="294" mass="33204">MSAILVKLYYISVVSIGDHTKSDNFDDNLPSTVTLLHGEKGAKLYLIGTAHFSQESQDDVSKVIQAVKPHIVVVELCKSRASILRMDEETIKEEAKNLTFEKMRMTIKENGVLQGLMYLLLLNLSAQLTRDLGRAPGGEFRRAFAEVRKVPGCRLHFGDRPIQVTLKRALGVLSWWQCMRLTWSLVFQKQKISAEDVEKCKQSDLLESMLKEMKVDFPELGDVFVRERDIYLTYSLQLATNCQLVPHGMLTEPTVAVGVVGIGHTPGIRELWGKVEDEDIPPIMVYVTLFSDYS</sequence>